<evidence type="ECO:0000256" key="1">
    <source>
        <dbReference type="SAM" id="Phobius"/>
    </source>
</evidence>
<gene>
    <name evidence="3" type="ORF">R2601_22766</name>
</gene>
<dbReference type="Pfam" id="PF18902">
    <property type="entry name" value="DUF5658"/>
    <property type="match status" value="1"/>
</dbReference>
<dbReference type="EMBL" id="AATQ01000032">
    <property type="protein sequence ID" value="EAU45058.1"/>
    <property type="molecule type" value="Genomic_DNA"/>
</dbReference>
<name>Q0FLP0_SALBH</name>
<feature type="domain" description="DUF5658" evidence="2">
    <location>
        <begin position="6"/>
        <end position="85"/>
    </location>
</feature>
<dbReference type="HOGENOM" id="CLU_186873_0_0_5"/>
<evidence type="ECO:0000259" key="2">
    <source>
        <dbReference type="Pfam" id="PF18902"/>
    </source>
</evidence>
<feature type="transmembrane region" description="Helical" evidence="1">
    <location>
        <begin position="49"/>
        <end position="81"/>
    </location>
</feature>
<keyword evidence="4" id="KW-1185">Reference proteome</keyword>
<dbReference type="RefSeq" id="WP_007799816.1">
    <property type="nucleotide sequence ID" value="NZ_DS022276.1"/>
</dbReference>
<evidence type="ECO:0000313" key="4">
    <source>
        <dbReference type="Proteomes" id="UP000006230"/>
    </source>
</evidence>
<keyword evidence="1" id="KW-1133">Transmembrane helix</keyword>
<dbReference type="STRING" id="314265.R2601_22766"/>
<proteinExistence type="predicted"/>
<keyword evidence="1" id="KW-0812">Transmembrane</keyword>
<reference evidence="3 4" key="1">
    <citation type="journal article" date="2010" name="J. Bacteriol.">
        <title>Genome sequences of Pelagibaca bermudensis HTCC2601T and Maritimibacter alkaliphilus HTCC2654T, the type strains of two marine Roseobacter genera.</title>
        <authorList>
            <person name="Thrash J.C."/>
            <person name="Cho J.C."/>
            <person name="Ferriera S."/>
            <person name="Johnson J."/>
            <person name="Vergin K.L."/>
            <person name="Giovannoni S.J."/>
        </authorList>
    </citation>
    <scope>NUCLEOTIDE SEQUENCE [LARGE SCALE GENOMIC DNA]</scope>
    <source>
        <strain evidence="4">DSM 26914 / JCM 13377 / KCTC 12554 / HTCC2601</strain>
    </source>
</reference>
<dbReference type="AlphaFoldDB" id="Q0FLP0"/>
<dbReference type="InterPro" id="IPR043717">
    <property type="entry name" value="DUF5658"/>
</dbReference>
<accession>Q0FLP0</accession>
<protein>
    <recommendedName>
        <fullName evidence="2">DUF5658 domain-containing protein</fullName>
    </recommendedName>
</protein>
<comment type="caution">
    <text evidence="3">The sequence shown here is derived from an EMBL/GenBank/DDBJ whole genome shotgun (WGS) entry which is preliminary data.</text>
</comment>
<organism evidence="3 4">
    <name type="scientific">Salipiger bermudensis (strain DSM 26914 / JCM 13377 / KCTC 12554 / HTCC2601)</name>
    <name type="common">Pelagibaca bermudensis</name>
    <dbReference type="NCBI Taxonomy" id="314265"/>
    <lineage>
        <taxon>Bacteria</taxon>
        <taxon>Pseudomonadati</taxon>
        <taxon>Pseudomonadota</taxon>
        <taxon>Alphaproteobacteria</taxon>
        <taxon>Rhodobacterales</taxon>
        <taxon>Roseobacteraceae</taxon>
        <taxon>Salipiger</taxon>
    </lineage>
</organism>
<evidence type="ECO:0000313" key="3">
    <source>
        <dbReference type="EMBL" id="EAU45058.1"/>
    </source>
</evidence>
<keyword evidence="1" id="KW-0472">Membrane</keyword>
<dbReference type="OrthoDB" id="7875315at2"/>
<sequence>MTLALIILALLQVCDVLSTIRVLEAGGYERNPFVAKLMDRFGRFWWVPKILLAAGAAALIWWAGAVLLIWVLNAVYAAVVVNNLRQV</sequence>
<dbReference type="Proteomes" id="UP000006230">
    <property type="component" value="Unassembled WGS sequence"/>
</dbReference>